<feature type="compositionally biased region" description="Low complexity" evidence="1">
    <location>
        <begin position="882"/>
        <end position="908"/>
    </location>
</feature>
<feature type="compositionally biased region" description="Low complexity" evidence="1">
    <location>
        <begin position="61"/>
        <end position="71"/>
    </location>
</feature>
<evidence type="ECO:0000313" key="4">
    <source>
        <dbReference type="Proteomes" id="UP001194468"/>
    </source>
</evidence>
<accession>A0AAD4GF22</accession>
<keyword evidence="4" id="KW-1185">Reference proteome</keyword>
<feature type="region of interest" description="Disordered" evidence="1">
    <location>
        <begin position="404"/>
        <end position="427"/>
    </location>
</feature>
<dbReference type="SMART" id="SM00324">
    <property type="entry name" value="RhoGAP"/>
    <property type="match status" value="1"/>
</dbReference>
<dbReference type="InterPro" id="IPR000198">
    <property type="entry name" value="RhoGAP_dom"/>
</dbReference>
<dbReference type="PANTHER" id="PTHR12783">
    <property type="entry name" value="RALA BINDING PROTEIN 1 RALBP1"/>
    <property type="match status" value="1"/>
</dbReference>
<feature type="compositionally biased region" description="Polar residues" evidence="1">
    <location>
        <begin position="472"/>
        <end position="488"/>
    </location>
</feature>
<feature type="region of interest" description="Disordered" evidence="1">
    <location>
        <begin position="1078"/>
        <end position="1100"/>
    </location>
</feature>
<feature type="region of interest" description="Disordered" evidence="1">
    <location>
        <begin position="1"/>
        <end position="179"/>
    </location>
</feature>
<feature type="compositionally biased region" description="Low complexity" evidence="1">
    <location>
        <begin position="34"/>
        <end position="48"/>
    </location>
</feature>
<evidence type="ECO:0000313" key="3">
    <source>
        <dbReference type="EMBL" id="KAF8441333.1"/>
    </source>
</evidence>
<dbReference type="PANTHER" id="PTHR12783:SF5">
    <property type="entry name" value="RALA-BINDING PROTEIN 1"/>
    <property type="match status" value="1"/>
</dbReference>
<organism evidence="3 4">
    <name type="scientific">Boletus edulis BED1</name>
    <dbReference type="NCBI Taxonomy" id="1328754"/>
    <lineage>
        <taxon>Eukaryota</taxon>
        <taxon>Fungi</taxon>
        <taxon>Dikarya</taxon>
        <taxon>Basidiomycota</taxon>
        <taxon>Agaricomycotina</taxon>
        <taxon>Agaricomycetes</taxon>
        <taxon>Agaricomycetidae</taxon>
        <taxon>Boletales</taxon>
        <taxon>Boletineae</taxon>
        <taxon>Boletaceae</taxon>
        <taxon>Boletoideae</taxon>
        <taxon>Boletus</taxon>
    </lineage>
</organism>
<dbReference type="Gene3D" id="1.10.555.10">
    <property type="entry name" value="Rho GTPase activation protein"/>
    <property type="match status" value="1"/>
</dbReference>
<dbReference type="GO" id="GO:0005096">
    <property type="term" value="F:GTPase activator activity"/>
    <property type="evidence" value="ECO:0007669"/>
    <property type="project" value="InterPro"/>
</dbReference>
<feature type="region of interest" description="Disordered" evidence="1">
    <location>
        <begin position="461"/>
        <end position="528"/>
    </location>
</feature>
<dbReference type="CDD" id="cd00159">
    <property type="entry name" value="RhoGAP"/>
    <property type="match status" value="1"/>
</dbReference>
<dbReference type="PROSITE" id="PS50238">
    <property type="entry name" value="RHOGAP"/>
    <property type="match status" value="1"/>
</dbReference>
<feature type="region of interest" description="Disordered" evidence="1">
    <location>
        <begin position="199"/>
        <end position="234"/>
    </location>
</feature>
<evidence type="ECO:0000259" key="2">
    <source>
        <dbReference type="PROSITE" id="PS50238"/>
    </source>
</evidence>
<proteinExistence type="predicted"/>
<gene>
    <name evidence="3" type="ORF">L210DRAFT_958559</name>
</gene>
<dbReference type="SUPFAM" id="SSF48350">
    <property type="entry name" value="GTPase activation domain, GAP"/>
    <property type="match status" value="1"/>
</dbReference>
<evidence type="ECO:0000256" key="1">
    <source>
        <dbReference type="SAM" id="MobiDB-lite"/>
    </source>
</evidence>
<dbReference type="GO" id="GO:0031267">
    <property type="term" value="F:small GTPase binding"/>
    <property type="evidence" value="ECO:0007669"/>
    <property type="project" value="InterPro"/>
</dbReference>
<dbReference type="GO" id="GO:0007264">
    <property type="term" value="P:small GTPase-mediated signal transduction"/>
    <property type="evidence" value="ECO:0007669"/>
    <property type="project" value="InterPro"/>
</dbReference>
<feature type="compositionally biased region" description="Basic and acidic residues" evidence="1">
    <location>
        <begin position="102"/>
        <end position="115"/>
    </location>
</feature>
<feature type="compositionally biased region" description="Basic residues" evidence="1">
    <location>
        <begin position="81"/>
        <end position="92"/>
    </location>
</feature>
<feature type="region of interest" description="Disordered" evidence="1">
    <location>
        <begin position="284"/>
        <end position="322"/>
    </location>
</feature>
<feature type="compositionally biased region" description="Low complexity" evidence="1">
    <location>
        <begin position="1082"/>
        <end position="1092"/>
    </location>
</feature>
<reference evidence="3" key="2">
    <citation type="journal article" date="2020" name="Nat. Commun.">
        <title>Large-scale genome sequencing of mycorrhizal fungi provides insights into the early evolution of symbiotic traits.</title>
        <authorList>
            <person name="Miyauchi S."/>
            <person name="Kiss E."/>
            <person name="Kuo A."/>
            <person name="Drula E."/>
            <person name="Kohler A."/>
            <person name="Sanchez-Garcia M."/>
            <person name="Morin E."/>
            <person name="Andreopoulos B."/>
            <person name="Barry K.W."/>
            <person name="Bonito G."/>
            <person name="Buee M."/>
            <person name="Carver A."/>
            <person name="Chen C."/>
            <person name="Cichocki N."/>
            <person name="Clum A."/>
            <person name="Culley D."/>
            <person name="Crous P.W."/>
            <person name="Fauchery L."/>
            <person name="Girlanda M."/>
            <person name="Hayes R.D."/>
            <person name="Keri Z."/>
            <person name="LaButti K."/>
            <person name="Lipzen A."/>
            <person name="Lombard V."/>
            <person name="Magnuson J."/>
            <person name="Maillard F."/>
            <person name="Murat C."/>
            <person name="Nolan M."/>
            <person name="Ohm R.A."/>
            <person name="Pangilinan J."/>
            <person name="Pereira M.F."/>
            <person name="Perotto S."/>
            <person name="Peter M."/>
            <person name="Pfister S."/>
            <person name="Riley R."/>
            <person name="Sitrit Y."/>
            <person name="Stielow J.B."/>
            <person name="Szollosi G."/>
            <person name="Zifcakova L."/>
            <person name="Stursova M."/>
            <person name="Spatafora J.W."/>
            <person name="Tedersoo L."/>
            <person name="Vaario L.M."/>
            <person name="Yamada A."/>
            <person name="Yan M."/>
            <person name="Wang P."/>
            <person name="Xu J."/>
            <person name="Bruns T."/>
            <person name="Baldrian P."/>
            <person name="Vilgalys R."/>
            <person name="Dunand C."/>
            <person name="Henrissat B."/>
            <person name="Grigoriev I.V."/>
            <person name="Hibbett D."/>
            <person name="Nagy L.G."/>
            <person name="Martin F.M."/>
        </authorList>
    </citation>
    <scope>NUCLEOTIDE SEQUENCE</scope>
    <source>
        <strain evidence="3">BED1</strain>
    </source>
</reference>
<dbReference type="InterPro" id="IPR008936">
    <property type="entry name" value="Rho_GTPase_activation_prot"/>
</dbReference>
<sequence length="1200" mass="128352">MGTPATPPSHSGIPPADQLSSLPSTTFKSIFGVPASSHHPHSSSSTPSMGQVASRPQVTTSLSPSSAPSSLGITASSTGGRFKRALVGRRKKSDVVVPPSPRPDKGKEPQIDESLHAAPRPLGAKQLTLQLAQHVFNKKSAPASPAMSGLSLPPPPPPPKHADQPAPPSSRLTPINTNIDRRISVITTSSPIVPALDYMKKSDEPTERVASKENERRDVERLESKDVRRKSDSTLSLHTIRPTLGSRTPRPVSITDSLQSAHTIVPINKRLSALITDAEYVMAEEEDDSRNDEKRRSLGRPSPAPSLRIRDRRSQSLNLGPPLSLMLSSSTVSNATMSLETITVTLPRSASEGCERERLAREMATVTFSSLPSATAQEAVTRHSRAVSSLNQAVQPVTLQVDRTLPDLPDLPPQTPPPPQSPQPSFRQTAISMTSGFAPAAGFARRAVERMGRVWGSKNSFSSPFVSPLGEPSSNGGSPSRTNSSHSESVYHGHGRRIRHNPQTPSVSSTASSLSDHEGPQLGRRLRGPVGVSGVGGLVFGRELKTCVEETAIDPFLSVLRAQNVWQDGREESDTSERVQWSQPSAPLESRHLPALVVRCAQHILAWGVQEQGLFRVSGRSSHIAKLRAEFDTGADFDIVQSNPGDLDPHAVASVFKAYLRELPEPILTNHLMPYFDAAVASERLANNIQDPPLSSNFHGLRKPPSLSTLGMPKFSATHPPSESLRKTLSTLISCLPQENRDLLFTVTEIINHTAKRSSETKMPLSNLLLVLCPSLSMNPPLLQALCESQGIWHGVHQCKDGLDLDAIAAGADQSNLGFSENGAEIVGTDQATSHLTPLVESKRFVGPLPSLPTTDGTTSVSSSSSTCEPLGLGVSGHDAISQSPPDTETPSPSFSTTDDSSSISHLSQGGRPVTPTSLNFKLTNPYSPPSLSCSTDSLSVPSLSSGSPMQLVKSLTLVDECSEQQSSNYPEIAEPIPLPIPSSRLAQNPAETQIQFPGPRDSVVRNPIMHRKSTPSISFSSSISAEARSASIASRTKRLKKPSLHLLFSKNSPSPVPLPKPETPPVVASPFGTSQEVDLWSSSTSGSSPDSMVTAPQSSRFSYPPVLNTAIDESSISLALGIQGDGQDHAIPVGHATKNGMTNSQGSIGPGTALCHIPPEECSKDVQFRRLNVTLPEEEQFGEYNWTQSVLMAAGEPRW</sequence>
<feature type="domain" description="Rho-GAP" evidence="2">
    <location>
        <begin position="586"/>
        <end position="819"/>
    </location>
</feature>
<feature type="compositionally biased region" description="Polar residues" evidence="1">
    <location>
        <begin position="49"/>
        <end position="60"/>
    </location>
</feature>
<dbReference type="InterPro" id="IPR039767">
    <property type="entry name" value="RALBP1"/>
</dbReference>
<feature type="region of interest" description="Disordered" evidence="1">
    <location>
        <begin position="845"/>
        <end position="922"/>
    </location>
</feature>
<dbReference type="Pfam" id="PF00620">
    <property type="entry name" value="RhoGAP"/>
    <property type="match status" value="1"/>
</dbReference>
<feature type="compositionally biased region" description="Basic and acidic residues" evidence="1">
    <location>
        <begin position="199"/>
        <end position="232"/>
    </location>
</feature>
<feature type="compositionally biased region" description="Polar residues" evidence="1">
    <location>
        <begin position="18"/>
        <end position="28"/>
    </location>
</feature>
<feature type="compositionally biased region" description="Low complexity" evidence="1">
    <location>
        <begin position="140"/>
        <end position="151"/>
    </location>
</feature>
<name>A0AAD4GF22_BOLED</name>
<feature type="compositionally biased region" description="Low complexity" evidence="1">
    <location>
        <begin position="854"/>
        <end position="867"/>
    </location>
</feature>
<dbReference type="Proteomes" id="UP001194468">
    <property type="component" value="Unassembled WGS sequence"/>
</dbReference>
<dbReference type="EMBL" id="WHUW01000010">
    <property type="protein sequence ID" value="KAF8441333.1"/>
    <property type="molecule type" value="Genomic_DNA"/>
</dbReference>
<comment type="caution">
    <text evidence="3">The sequence shown here is derived from an EMBL/GenBank/DDBJ whole genome shotgun (WGS) entry which is preliminary data.</text>
</comment>
<dbReference type="AlphaFoldDB" id="A0AAD4GF22"/>
<feature type="compositionally biased region" description="Pro residues" evidence="1">
    <location>
        <begin position="409"/>
        <end position="422"/>
    </location>
</feature>
<reference evidence="3" key="1">
    <citation type="submission" date="2019-10" db="EMBL/GenBank/DDBJ databases">
        <authorList>
            <consortium name="DOE Joint Genome Institute"/>
            <person name="Kuo A."/>
            <person name="Miyauchi S."/>
            <person name="Kiss E."/>
            <person name="Drula E."/>
            <person name="Kohler A."/>
            <person name="Sanchez-Garcia M."/>
            <person name="Andreopoulos B."/>
            <person name="Barry K.W."/>
            <person name="Bonito G."/>
            <person name="Buee M."/>
            <person name="Carver A."/>
            <person name="Chen C."/>
            <person name="Cichocki N."/>
            <person name="Clum A."/>
            <person name="Culley D."/>
            <person name="Crous P.W."/>
            <person name="Fauchery L."/>
            <person name="Girlanda M."/>
            <person name="Hayes R."/>
            <person name="Keri Z."/>
            <person name="LaButti K."/>
            <person name="Lipzen A."/>
            <person name="Lombard V."/>
            <person name="Magnuson J."/>
            <person name="Maillard F."/>
            <person name="Morin E."/>
            <person name="Murat C."/>
            <person name="Nolan M."/>
            <person name="Ohm R."/>
            <person name="Pangilinan J."/>
            <person name="Pereira M."/>
            <person name="Perotto S."/>
            <person name="Peter M."/>
            <person name="Riley R."/>
            <person name="Sitrit Y."/>
            <person name="Stielow B."/>
            <person name="Szollosi G."/>
            <person name="Zifcakova L."/>
            <person name="Stursova M."/>
            <person name="Spatafora J.W."/>
            <person name="Tedersoo L."/>
            <person name="Vaario L.-M."/>
            <person name="Yamada A."/>
            <person name="Yan M."/>
            <person name="Wang P."/>
            <person name="Xu J."/>
            <person name="Bruns T."/>
            <person name="Baldrian P."/>
            <person name="Vilgalys R."/>
            <person name="Henrissat B."/>
            <person name="Grigoriev I.V."/>
            <person name="Hibbett D."/>
            <person name="Nagy L.G."/>
            <person name="Martin F.M."/>
        </authorList>
    </citation>
    <scope>NUCLEOTIDE SEQUENCE</scope>
    <source>
        <strain evidence="3">BED1</strain>
    </source>
</reference>
<protein>
    <recommendedName>
        <fullName evidence="2">Rho-GAP domain-containing protein</fullName>
    </recommendedName>
</protein>